<accession>A0A1G8GBF6</accession>
<evidence type="ECO:0000313" key="4">
    <source>
        <dbReference type="EMBL" id="SDH91719.1"/>
    </source>
</evidence>
<comment type="similarity">
    <text evidence="1 2">Belongs to the Dps family.</text>
</comment>
<dbReference type="GO" id="GO:0016722">
    <property type="term" value="F:oxidoreductase activity, acting on metal ions"/>
    <property type="evidence" value="ECO:0007669"/>
    <property type="project" value="InterPro"/>
</dbReference>
<dbReference type="SUPFAM" id="SSF47240">
    <property type="entry name" value="Ferritin-like"/>
    <property type="match status" value="1"/>
</dbReference>
<evidence type="ECO:0000256" key="2">
    <source>
        <dbReference type="RuleBase" id="RU003875"/>
    </source>
</evidence>
<dbReference type="Proteomes" id="UP000183255">
    <property type="component" value="Unassembled WGS sequence"/>
</dbReference>
<feature type="domain" description="Ferritin/DPS" evidence="3">
    <location>
        <begin position="9"/>
        <end position="146"/>
    </location>
</feature>
<dbReference type="PRINTS" id="PR01346">
    <property type="entry name" value="HELNAPAPROT"/>
</dbReference>
<dbReference type="PROSITE" id="PS00819">
    <property type="entry name" value="DPS_2"/>
    <property type="match status" value="1"/>
</dbReference>
<dbReference type="InterPro" id="IPR023188">
    <property type="entry name" value="DPS_DNA-bd_CS"/>
</dbReference>
<keyword evidence="4" id="KW-0238">DNA-binding</keyword>
<reference evidence="4 5" key="1">
    <citation type="submission" date="2016-10" db="EMBL/GenBank/DDBJ databases">
        <authorList>
            <person name="de Groot N.N."/>
        </authorList>
    </citation>
    <scope>NUCLEOTIDE SEQUENCE [LARGE SCALE GENOMIC DNA]</scope>
    <source>
        <strain evidence="4 5">CGMCC 1.5058</strain>
    </source>
</reference>
<dbReference type="GO" id="GO:0003677">
    <property type="term" value="F:DNA binding"/>
    <property type="evidence" value="ECO:0007669"/>
    <property type="project" value="UniProtKB-KW"/>
</dbReference>
<dbReference type="PIRSF" id="PIRSF005900">
    <property type="entry name" value="Dps"/>
    <property type="match status" value="1"/>
</dbReference>
<dbReference type="EMBL" id="FNDZ01000001">
    <property type="protein sequence ID" value="SDH91719.1"/>
    <property type="molecule type" value="Genomic_DNA"/>
</dbReference>
<dbReference type="Gene3D" id="1.20.1260.10">
    <property type="match status" value="1"/>
</dbReference>
<dbReference type="InterPro" id="IPR008331">
    <property type="entry name" value="Ferritin_DPS_dom"/>
</dbReference>
<evidence type="ECO:0000259" key="3">
    <source>
        <dbReference type="Pfam" id="PF00210"/>
    </source>
</evidence>
<dbReference type="PANTHER" id="PTHR42932:SF1">
    <property type="entry name" value="GENERAL STRESS PROTEIN 20U"/>
    <property type="match status" value="1"/>
</dbReference>
<sequence length="147" mass="17241">MAKTKLETKLNQYVADLTVMYTKLHNVHWYVTGKQFHRMHELFEGYYNKVTEDMDEVAERMLQLGYTPVAALKDVLEIAKIEERSEEFGKDIDFVEIVKKDFDYLLSLTLEVKEEAEKAGDDPTVDIMNELTAYYQKELWMLNSTLA</sequence>
<dbReference type="InterPro" id="IPR012347">
    <property type="entry name" value="Ferritin-like"/>
</dbReference>
<dbReference type="InterPro" id="IPR009078">
    <property type="entry name" value="Ferritin-like_SF"/>
</dbReference>
<gene>
    <name evidence="4" type="ORF">SAMN05421804_101203</name>
</gene>
<dbReference type="Pfam" id="PF00210">
    <property type="entry name" value="Ferritin"/>
    <property type="match status" value="1"/>
</dbReference>
<protein>
    <submittedName>
        <fullName evidence="4">Starvation-inducible DNA-binding protein</fullName>
    </submittedName>
</protein>
<dbReference type="RefSeq" id="WP_031572936.1">
    <property type="nucleotide sequence ID" value="NZ_DAMAXS010000004.1"/>
</dbReference>
<proteinExistence type="inferred from homology"/>
<dbReference type="InterPro" id="IPR002177">
    <property type="entry name" value="DPS_DNA-bd"/>
</dbReference>
<evidence type="ECO:0000256" key="1">
    <source>
        <dbReference type="ARBA" id="ARBA00009497"/>
    </source>
</evidence>
<dbReference type="AlphaFoldDB" id="A0A1G8GBF6"/>
<dbReference type="GO" id="GO:0008199">
    <property type="term" value="F:ferric iron binding"/>
    <property type="evidence" value="ECO:0007669"/>
    <property type="project" value="InterPro"/>
</dbReference>
<dbReference type="CDD" id="cd01043">
    <property type="entry name" value="DPS"/>
    <property type="match status" value="1"/>
</dbReference>
<name>A0A1G8GBF6_9CLOT</name>
<organism evidence="4 5">
    <name type="scientific">Proteiniclasticum ruminis</name>
    <dbReference type="NCBI Taxonomy" id="398199"/>
    <lineage>
        <taxon>Bacteria</taxon>
        <taxon>Bacillati</taxon>
        <taxon>Bacillota</taxon>
        <taxon>Clostridia</taxon>
        <taxon>Eubacteriales</taxon>
        <taxon>Clostridiaceae</taxon>
        <taxon>Proteiniclasticum</taxon>
    </lineage>
</organism>
<evidence type="ECO:0000313" key="5">
    <source>
        <dbReference type="Proteomes" id="UP000183255"/>
    </source>
</evidence>
<dbReference type="PANTHER" id="PTHR42932">
    <property type="entry name" value="GENERAL STRESS PROTEIN 20U"/>
    <property type="match status" value="1"/>
</dbReference>